<evidence type="ECO:0000259" key="1">
    <source>
        <dbReference type="PROSITE" id="PS51832"/>
    </source>
</evidence>
<evidence type="ECO:0000313" key="3">
    <source>
        <dbReference type="Proteomes" id="UP000886687"/>
    </source>
</evidence>
<organism evidence="2 3">
    <name type="scientific">Candidatus Thiodiazotropha lotti</name>
    <dbReference type="NCBI Taxonomy" id="2792787"/>
    <lineage>
        <taxon>Bacteria</taxon>
        <taxon>Pseudomonadati</taxon>
        <taxon>Pseudomonadota</taxon>
        <taxon>Gammaproteobacteria</taxon>
        <taxon>Chromatiales</taxon>
        <taxon>Sedimenticolaceae</taxon>
        <taxon>Candidatus Thiodiazotropha</taxon>
    </lineage>
</organism>
<dbReference type="EMBL" id="JAEPDI010000003">
    <property type="protein sequence ID" value="MCG7938555.1"/>
    <property type="molecule type" value="Genomic_DNA"/>
</dbReference>
<dbReference type="SUPFAM" id="SSF109604">
    <property type="entry name" value="HD-domain/PDEase-like"/>
    <property type="match status" value="1"/>
</dbReference>
<dbReference type="InterPro" id="IPR003607">
    <property type="entry name" value="HD/PDEase_dom"/>
</dbReference>
<evidence type="ECO:0000313" key="2">
    <source>
        <dbReference type="EMBL" id="MCG7938555.1"/>
    </source>
</evidence>
<dbReference type="Pfam" id="PF11871">
    <property type="entry name" value="DUF3391"/>
    <property type="match status" value="1"/>
</dbReference>
<dbReference type="InterPro" id="IPR006675">
    <property type="entry name" value="HDIG_dom"/>
</dbReference>
<dbReference type="GO" id="GO:0008081">
    <property type="term" value="F:phosphoric diester hydrolase activity"/>
    <property type="evidence" value="ECO:0007669"/>
    <property type="project" value="UniProtKB-ARBA"/>
</dbReference>
<dbReference type="PANTHER" id="PTHR43155:SF2">
    <property type="entry name" value="CYCLIC DI-GMP PHOSPHODIESTERASE PA4108"/>
    <property type="match status" value="1"/>
</dbReference>
<dbReference type="Pfam" id="PF13487">
    <property type="entry name" value="HD_5"/>
    <property type="match status" value="1"/>
</dbReference>
<proteinExistence type="predicted"/>
<dbReference type="PANTHER" id="PTHR43155">
    <property type="entry name" value="CYCLIC DI-GMP PHOSPHODIESTERASE PA4108-RELATED"/>
    <property type="match status" value="1"/>
</dbReference>
<dbReference type="Gene3D" id="1.10.3210.10">
    <property type="entry name" value="Hypothetical protein af1432"/>
    <property type="match status" value="1"/>
</dbReference>
<accession>A0A9E4N083</accession>
<dbReference type="CDD" id="cd00077">
    <property type="entry name" value="HDc"/>
    <property type="match status" value="1"/>
</dbReference>
<dbReference type="InterPro" id="IPR021812">
    <property type="entry name" value="DUF3391"/>
</dbReference>
<reference evidence="2" key="1">
    <citation type="journal article" date="2021" name="Proc. Natl. Acad. Sci. U.S.A.">
        <title>Global biogeography of chemosynthetic symbionts reveals both localized and globally distributed symbiont groups. .</title>
        <authorList>
            <person name="Osvatic J.T."/>
            <person name="Wilkins L.G.E."/>
            <person name="Leibrecht L."/>
            <person name="Leray M."/>
            <person name="Zauner S."/>
            <person name="Polzin J."/>
            <person name="Camacho Y."/>
            <person name="Gros O."/>
            <person name="van Gils J.A."/>
            <person name="Eisen J.A."/>
            <person name="Petersen J.M."/>
            <person name="Yuen B."/>
        </authorList>
    </citation>
    <scope>NUCLEOTIDE SEQUENCE</scope>
    <source>
        <strain evidence="2">MAGL173</strain>
    </source>
</reference>
<dbReference type="Proteomes" id="UP000886687">
    <property type="component" value="Unassembled WGS sequence"/>
</dbReference>
<gene>
    <name evidence="2" type="ORF">JAZ04_06815</name>
</gene>
<feature type="domain" description="HD-GYP" evidence="1">
    <location>
        <begin position="139"/>
        <end position="336"/>
    </location>
</feature>
<dbReference type="PROSITE" id="PS51832">
    <property type="entry name" value="HD_GYP"/>
    <property type="match status" value="1"/>
</dbReference>
<sequence>MIKQIEASELRIGMYVHKFEASWVDHPFLRNQFKIKQISDINKIRKSGIKAIYIDTDKGLDIVRQPTVEPPAVTDTTEAVVDRKANASEPQNSVEEEITKANQVRQEAGRVITDIMADARLGKQIDTERVAPVVEDMLASIFRNQDAFLGLTRIRQMDQYTFEHSVSVSALMIAFAKKLQLDQSTIWELGVGGILHDIGKLQVPDKILNKPGRLTDLEFDVMRRHVGFGYKLIDEADTIPKRGRQVILQHHERLNGTGYPGKLSGAEISLYGKMAAIVDVYDAITSDRVYHKGKLPSLVLRQLVEWSGEGVFDAELVQRFIQCVGIYPVGSLVALESQRLAVVIASSQKALLNPVLKVIYDLRKQQRIPPEVLDLTESAPGCGDRIVKSVTPEEYNIRIEDFLTH</sequence>
<dbReference type="SMART" id="SM00471">
    <property type="entry name" value="HDc"/>
    <property type="match status" value="1"/>
</dbReference>
<name>A0A9E4N083_9GAMM</name>
<comment type="caution">
    <text evidence="2">The sequence shown here is derived from an EMBL/GenBank/DDBJ whole genome shotgun (WGS) entry which is preliminary data.</text>
</comment>
<dbReference type="NCBIfam" id="TIGR00277">
    <property type="entry name" value="HDIG"/>
    <property type="match status" value="1"/>
</dbReference>
<dbReference type="InterPro" id="IPR037522">
    <property type="entry name" value="HD_GYP_dom"/>
</dbReference>
<dbReference type="AlphaFoldDB" id="A0A9E4N083"/>
<protein>
    <submittedName>
        <fullName evidence="2">HD-GYP domain-containing protein</fullName>
    </submittedName>
</protein>